<reference evidence="1" key="1">
    <citation type="submission" date="2022-05" db="EMBL/GenBank/DDBJ databases">
        <title>Chromosome-level genome of Chaenocephalus aceratus.</title>
        <authorList>
            <person name="Park H."/>
        </authorList>
    </citation>
    <scope>NUCLEOTIDE SEQUENCE</scope>
    <source>
        <strain evidence="1">KU_202001</strain>
    </source>
</reference>
<proteinExistence type="predicted"/>
<keyword evidence="2" id="KW-1185">Reference proteome</keyword>
<feature type="non-terminal residue" evidence="1">
    <location>
        <position position="1"/>
    </location>
</feature>
<protein>
    <submittedName>
        <fullName evidence="1">Uncharacterized protein</fullName>
    </submittedName>
</protein>
<evidence type="ECO:0000313" key="2">
    <source>
        <dbReference type="Proteomes" id="UP001057452"/>
    </source>
</evidence>
<dbReference type="EMBL" id="CM043798">
    <property type="protein sequence ID" value="KAI4813683.1"/>
    <property type="molecule type" value="Genomic_DNA"/>
</dbReference>
<name>A0ACB9WJ36_CHAAC</name>
<accession>A0ACB9WJ36</accession>
<comment type="caution">
    <text evidence="1">The sequence shown here is derived from an EMBL/GenBank/DDBJ whole genome shotgun (WGS) entry which is preliminary data.</text>
</comment>
<evidence type="ECO:0000313" key="1">
    <source>
        <dbReference type="EMBL" id="KAI4813683.1"/>
    </source>
</evidence>
<gene>
    <name evidence="1" type="ORF">KUCAC02_002916</name>
</gene>
<organism evidence="1 2">
    <name type="scientific">Chaenocephalus aceratus</name>
    <name type="common">Blackfin icefish</name>
    <name type="synonym">Chaenichthys aceratus</name>
    <dbReference type="NCBI Taxonomy" id="36190"/>
    <lineage>
        <taxon>Eukaryota</taxon>
        <taxon>Metazoa</taxon>
        <taxon>Chordata</taxon>
        <taxon>Craniata</taxon>
        <taxon>Vertebrata</taxon>
        <taxon>Euteleostomi</taxon>
        <taxon>Actinopterygii</taxon>
        <taxon>Neopterygii</taxon>
        <taxon>Teleostei</taxon>
        <taxon>Neoteleostei</taxon>
        <taxon>Acanthomorphata</taxon>
        <taxon>Eupercaria</taxon>
        <taxon>Perciformes</taxon>
        <taxon>Notothenioidei</taxon>
        <taxon>Channichthyidae</taxon>
        <taxon>Chaenocephalus</taxon>
    </lineage>
</organism>
<feature type="non-terminal residue" evidence="1">
    <location>
        <position position="74"/>
    </location>
</feature>
<sequence>PIVSPVDVVESYEEEEVDKSSIGSLHIISEDTETTLQVLGKGQSCQQASMPHQVHQALLISSQASASQRIPLGA</sequence>
<dbReference type="Proteomes" id="UP001057452">
    <property type="component" value="Chromosome 14"/>
</dbReference>